<reference evidence="2" key="1">
    <citation type="journal article" date="2020" name="mSystems">
        <title>Genome- and Community-Level Interaction Insights into Carbon Utilization and Element Cycling Functions of Hydrothermarchaeota in Hydrothermal Sediment.</title>
        <authorList>
            <person name="Zhou Z."/>
            <person name="Liu Y."/>
            <person name="Xu W."/>
            <person name="Pan J."/>
            <person name="Luo Z.H."/>
            <person name="Li M."/>
        </authorList>
    </citation>
    <scope>NUCLEOTIDE SEQUENCE [LARGE SCALE GENOMIC DNA]</scope>
    <source>
        <strain evidence="2">SpSt-6</strain>
    </source>
</reference>
<feature type="domain" description="YhaN AAA" evidence="1">
    <location>
        <begin position="1"/>
        <end position="87"/>
    </location>
</feature>
<proteinExistence type="predicted"/>
<protein>
    <recommendedName>
        <fullName evidence="1">YhaN AAA domain-containing protein</fullName>
    </recommendedName>
</protein>
<dbReference type="InterPro" id="IPR038734">
    <property type="entry name" value="YhaN_AAA"/>
</dbReference>
<evidence type="ECO:0000259" key="1">
    <source>
        <dbReference type="Pfam" id="PF13514"/>
    </source>
</evidence>
<organism evidence="2">
    <name type="scientific">Thermodesulfobacterium geofontis</name>
    <dbReference type="NCBI Taxonomy" id="1295609"/>
    <lineage>
        <taxon>Bacteria</taxon>
        <taxon>Pseudomonadati</taxon>
        <taxon>Thermodesulfobacteriota</taxon>
        <taxon>Thermodesulfobacteria</taxon>
        <taxon>Thermodesulfobacteriales</taxon>
        <taxon>Thermodesulfobacteriaceae</taxon>
        <taxon>Thermodesulfobacterium</taxon>
    </lineage>
</organism>
<dbReference type="EMBL" id="DSZN01000137">
    <property type="protein sequence ID" value="HGQ86343.1"/>
    <property type="molecule type" value="Genomic_DNA"/>
</dbReference>
<dbReference type="InterPro" id="IPR027417">
    <property type="entry name" value="P-loop_NTPase"/>
</dbReference>
<evidence type="ECO:0000313" key="2">
    <source>
        <dbReference type="EMBL" id="HGQ86343.1"/>
    </source>
</evidence>
<comment type="caution">
    <text evidence="2">The sequence shown here is derived from an EMBL/GenBank/DDBJ whole genome shotgun (WGS) entry which is preliminary data.</text>
</comment>
<name>A0A7C4NVJ1_9BACT</name>
<dbReference type="AlphaFoldDB" id="A0A7C4NVJ1"/>
<gene>
    <name evidence="2" type="ORF">ENT66_08800</name>
</gene>
<dbReference type="Gene3D" id="3.40.50.300">
    <property type="entry name" value="P-loop containing nucleotide triphosphate hydrolases"/>
    <property type="match status" value="1"/>
</dbReference>
<accession>A0A7C4NVJ1</accession>
<sequence length="88" mass="10318">MKIKEFLINRYGPLKIKEPILLDNFNLIWGKNEEGKTLTIEALIKLLIGEDIKNFENINRIEEKPEGYVIIKDSSGKEIKFTRKKEKV</sequence>
<dbReference type="Pfam" id="PF13514">
    <property type="entry name" value="AAA_27"/>
    <property type="match status" value="1"/>
</dbReference>